<keyword evidence="1" id="KW-0472">Membrane</keyword>
<dbReference type="InParanoid" id="H3H5A7"/>
<feature type="chain" id="PRO_5003587388" description="Protein BIG1" evidence="2">
    <location>
        <begin position="23"/>
        <end position="315"/>
    </location>
</feature>
<keyword evidence="4" id="KW-1185">Reference proteome</keyword>
<feature type="signal peptide" evidence="2">
    <location>
        <begin position="1"/>
        <end position="22"/>
    </location>
</feature>
<reference evidence="3" key="2">
    <citation type="submission" date="2015-06" db="UniProtKB">
        <authorList>
            <consortium name="EnsemblProtists"/>
        </authorList>
    </citation>
    <scope>IDENTIFICATION</scope>
    <source>
        <strain evidence="3">Pr102</strain>
    </source>
</reference>
<organism evidence="3 4">
    <name type="scientific">Phytophthora ramorum</name>
    <name type="common">Sudden oak death agent</name>
    <dbReference type="NCBI Taxonomy" id="164328"/>
    <lineage>
        <taxon>Eukaryota</taxon>
        <taxon>Sar</taxon>
        <taxon>Stramenopiles</taxon>
        <taxon>Oomycota</taxon>
        <taxon>Peronosporomycetes</taxon>
        <taxon>Peronosporales</taxon>
        <taxon>Peronosporaceae</taxon>
        <taxon>Phytophthora</taxon>
    </lineage>
</organism>
<feature type="transmembrane region" description="Helical" evidence="1">
    <location>
        <begin position="274"/>
        <end position="295"/>
    </location>
</feature>
<sequence length="315" mass="32985">MMKTLLGATLCGLAAATSAVSASTLFPHVPLVMWSQRPIFAGSNAYLSSEMDEAAVASAVGRVLTLDASADKEGLLSAQGSSFQEAEVLCLFLLPSLASEDVSKLARGGGQGSFVQNAVQSSRSSVVIPHTTRSKPLLPEMASTKPHIVGIQDLAVFIASQEGRALLSNGKTDLLIVQLPESMLLPDVDAAIQAASSSLNSATGSKTDFALTGNDADSVELQHPLARRLAAQTKAKANSSTEAAILCEAGYLIGYSAAGRAFCFSHYVNVTPDIMAGLLFGLLFIFMAYIGLGVLHQIQTPQRYPSHGAPRGKEF</sequence>
<name>H3H5A7_PHYRM</name>
<dbReference type="VEuPathDB" id="FungiDB:KRP23_13462"/>
<dbReference type="EMBL" id="DS566309">
    <property type="status" value="NOT_ANNOTATED_CDS"/>
    <property type="molecule type" value="Genomic_DNA"/>
</dbReference>
<evidence type="ECO:0008006" key="5">
    <source>
        <dbReference type="Google" id="ProtNLM"/>
    </source>
</evidence>
<dbReference type="OMA" id="IQTPQRY"/>
<evidence type="ECO:0000313" key="4">
    <source>
        <dbReference type="Proteomes" id="UP000005238"/>
    </source>
</evidence>
<evidence type="ECO:0000256" key="2">
    <source>
        <dbReference type="SAM" id="SignalP"/>
    </source>
</evidence>
<dbReference type="VEuPathDB" id="FungiDB:KRP22_12447"/>
<dbReference type="Proteomes" id="UP000005238">
    <property type="component" value="Unassembled WGS sequence"/>
</dbReference>
<evidence type="ECO:0000313" key="3">
    <source>
        <dbReference type="EnsemblProtists" id="Phyra85804"/>
    </source>
</evidence>
<reference evidence="4" key="1">
    <citation type="journal article" date="2006" name="Science">
        <title>Phytophthora genome sequences uncover evolutionary origins and mechanisms of pathogenesis.</title>
        <authorList>
            <person name="Tyler B.M."/>
            <person name="Tripathy S."/>
            <person name="Zhang X."/>
            <person name="Dehal P."/>
            <person name="Jiang R.H."/>
            <person name="Aerts A."/>
            <person name="Arredondo F.D."/>
            <person name="Baxter L."/>
            <person name="Bensasson D."/>
            <person name="Beynon J.L."/>
            <person name="Chapman J."/>
            <person name="Damasceno C.M."/>
            <person name="Dorrance A.E."/>
            <person name="Dou D."/>
            <person name="Dickerman A.W."/>
            <person name="Dubchak I.L."/>
            <person name="Garbelotto M."/>
            <person name="Gijzen M."/>
            <person name="Gordon S.G."/>
            <person name="Govers F."/>
            <person name="Grunwald N.J."/>
            <person name="Huang W."/>
            <person name="Ivors K.L."/>
            <person name="Jones R.W."/>
            <person name="Kamoun S."/>
            <person name="Krampis K."/>
            <person name="Lamour K.H."/>
            <person name="Lee M.K."/>
            <person name="McDonald W.H."/>
            <person name="Medina M."/>
            <person name="Meijer H.J."/>
            <person name="Nordberg E.K."/>
            <person name="Maclean D.J."/>
            <person name="Ospina-Giraldo M.D."/>
            <person name="Morris P.F."/>
            <person name="Phuntumart V."/>
            <person name="Putnam N.H."/>
            <person name="Rash S."/>
            <person name="Rose J.K."/>
            <person name="Sakihama Y."/>
            <person name="Salamov A.A."/>
            <person name="Savidor A."/>
            <person name="Scheuring C.F."/>
            <person name="Smith B.M."/>
            <person name="Sobral B.W."/>
            <person name="Terry A."/>
            <person name="Torto-Alalibo T.A."/>
            <person name="Win J."/>
            <person name="Xu Z."/>
            <person name="Zhang H."/>
            <person name="Grigoriev I.V."/>
            <person name="Rokhsar D.S."/>
            <person name="Boore J.L."/>
        </authorList>
    </citation>
    <scope>NUCLEOTIDE SEQUENCE [LARGE SCALE GENOMIC DNA]</scope>
    <source>
        <strain evidence="4">Pr102</strain>
    </source>
</reference>
<dbReference type="HOGENOM" id="CLU_083769_0_0_1"/>
<keyword evidence="1" id="KW-1133">Transmembrane helix</keyword>
<keyword evidence="1" id="KW-0812">Transmembrane</keyword>
<dbReference type="AlphaFoldDB" id="H3H5A7"/>
<keyword evidence="2" id="KW-0732">Signal</keyword>
<accession>H3H5A7</accession>
<evidence type="ECO:0000256" key="1">
    <source>
        <dbReference type="SAM" id="Phobius"/>
    </source>
</evidence>
<dbReference type="eggNOG" id="ENOG502S193">
    <property type="taxonomic scope" value="Eukaryota"/>
</dbReference>
<proteinExistence type="predicted"/>
<dbReference type="EnsemblProtists" id="Phyra85804">
    <property type="protein sequence ID" value="Phyra85804"/>
    <property type="gene ID" value="Phyra85804"/>
</dbReference>
<protein>
    <recommendedName>
        <fullName evidence="5">Protein BIG1</fullName>
    </recommendedName>
</protein>